<dbReference type="InterPro" id="IPR014729">
    <property type="entry name" value="Rossmann-like_a/b/a_fold"/>
</dbReference>
<organism evidence="3 4">
    <name type="scientific">Clostridium aminobutyricum</name>
    <dbReference type="NCBI Taxonomy" id="33953"/>
    <lineage>
        <taxon>Bacteria</taxon>
        <taxon>Bacillati</taxon>
        <taxon>Bacillota</taxon>
        <taxon>Clostridia</taxon>
        <taxon>Eubacteriales</taxon>
        <taxon>Clostridiaceae</taxon>
        <taxon>Clostridium</taxon>
    </lineage>
</organism>
<protein>
    <submittedName>
        <fullName evidence="3">ATP-dependent sacrificial sulfur transferase LarE</fullName>
    </submittedName>
</protein>
<sequence>MNPFGGSNLEEKYERLKDYLSGLKSAAIAFSGGVDSTFLLFAAKEALGNRAIAITANSDLFPEREHKEALDFAKKYHMKQIVFDVDEFEIEGFANNPENRCYLCKKTIFSQIKKLAKENGALYVAEGSNMDDNGDYRPGMKAIAELEIKSPLRQVGLYKEEIRELSKKLGLPTWEKPSFACLASRFVYGEKITREKLQIVGKAEQFLLDLGFRQVRVRLHHNIARIETDSFELDRFLNKEMRELVNNRLKELGFQYISLDLQGYRTGSMNEVIIE</sequence>
<dbReference type="SUPFAM" id="SSF52402">
    <property type="entry name" value="Adenine nucleotide alpha hydrolases-like"/>
    <property type="match status" value="1"/>
</dbReference>
<dbReference type="Gene3D" id="3.40.50.620">
    <property type="entry name" value="HUPs"/>
    <property type="match status" value="1"/>
</dbReference>
<dbReference type="PANTHER" id="PTHR43169">
    <property type="entry name" value="EXSB FAMILY PROTEIN"/>
    <property type="match status" value="1"/>
</dbReference>
<gene>
    <name evidence="3" type="primary">larE</name>
    <name evidence="3" type="ORF">JYB65_05085</name>
</gene>
<dbReference type="InterPro" id="IPR005232">
    <property type="entry name" value="LarE"/>
</dbReference>
<feature type="active site" description="Nucleophile and sulfur donor" evidence="1">
    <location>
        <position position="181"/>
    </location>
</feature>
<dbReference type="GO" id="GO:0006163">
    <property type="term" value="P:purine nucleotide metabolic process"/>
    <property type="evidence" value="ECO:0007669"/>
    <property type="project" value="UniProtKB-ARBA"/>
</dbReference>
<dbReference type="CDD" id="cd01990">
    <property type="entry name" value="LarE-like"/>
    <property type="match status" value="1"/>
</dbReference>
<dbReference type="Pfam" id="PF02540">
    <property type="entry name" value="NAD_synthase"/>
    <property type="match status" value="1"/>
</dbReference>
<dbReference type="InterPro" id="IPR022310">
    <property type="entry name" value="NAD/GMP_synthase"/>
</dbReference>
<dbReference type="NCBIfam" id="TIGR00268">
    <property type="entry name" value="ATP-dependent sacrificial sulfur transferase LarE"/>
    <property type="match status" value="1"/>
</dbReference>
<dbReference type="Proteomes" id="UP000664545">
    <property type="component" value="Unassembled WGS sequence"/>
</dbReference>
<feature type="domain" description="NAD/GMP synthase" evidence="2">
    <location>
        <begin position="16"/>
        <end position="88"/>
    </location>
</feature>
<dbReference type="GO" id="GO:0016783">
    <property type="term" value="F:sulfurtransferase activity"/>
    <property type="evidence" value="ECO:0007669"/>
    <property type="project" value="InterPro"/>
</dbReference>
<evidence type="ECO:0000256" key="1">
    <source>
        <dbReference type="PIRSR" id="PIRSR006661-1"/>
    </source>
</evidence>
<dbReference type="EMBL" id="JAFJZZ010000001">
    <property type="protein sequence ID" value="MBN7772730.1"/>
    <property type="molecule type" value="Genomic_DNA"/>
</dbReference>
<proteinExistence type="predicted"/>
<evidence type="ECO:0000313" key="3">
    <source>
        <dbReference type="EMBL" id="MBN7772730.1"/>
    </source>
</evidence>
<name>A0A939D7Y1_CLOAM</name>
<dbReference type="RefSeq" id="WP_206581508.1">
    <property type="nucleotide sequence ID" value="NZ_JAFJZZ010000001.1"/>
</dbReference>
<dbReference type="InterPro" id="IPR052188">
    <property type="entry name" value="Ni-pincer_cofactor_biosynth"/>
</dbReference>
<keyword evidence="3" id="KW-0808">Transferase</keyword>
<keyword evidence="4" id="KW-1185">Reference proteome</keyword>
<accession>A0A939D7Y1</accession>
<dbReference type="PANTHER" id="PTHR43169:SF2">
    <property type="entry name" value="NAD_GMP SYNTHASE DOMAIN-CONTAINING PROTEIN"/>
    <property type="match status" value="1"/>
</dbReference>
<comment type="caution">
    <text evidence="3">The sequence shown here is derived from an EMBL/GenBank/DDBJ whole genome shotgun (WGS) entry which is preliminary data.</text>
</comment>
<evidence type="ECO:0000259" key="2">
    <source>
        <dbReference type="Pfam" id="PF02540"/>
    </source>
</evidence>
<dbReference type="AlphaFoldDB" id="A0A939D7Y1"/>
<dbReference type="PIRSF" id="PIRSF006661">
    <property type="entry name" value="PP-lp_UCP006661"/>
    <property type="match status" value="1"/>
</dbReference>
<reference evidence="3" key="1">
    <citation type="submission" date="2021-02" db="EMBL/GenBank/DDBJ databases">
        <title>Abyssanaerobacter marinus gen.nov., sp., nov, anaerobic bacterium isolated from the Onnuri vent field of Indian Ocean and suggestion of Mogibacteriaceae fam. nov., and proposal of reclassification of ambiguous this family's genus member.</title>
        <authorList>
            <person name="Kim Y.J."/>
            <person name="Yang J.-A."/>
        </authorList>
    </citation>
    <scope>NUCLEOTIDE SEQUENCE</scope>
    <source>
        <strain evidence="3">DSM 2634</strain>
    </source>
</reference>
<evidence type="ECO:0000313" key="4">
    <source>
        <dbReference type="Proteomes" id="UP000664545"/>
    </source>
</evidence>